<keyword evidence="6 12" id="KW-0479">Metal-binding</keyword>
<evidence type="ECO:0000256" key="1">
    <source>
        <dbReference type="ARBA" id="ARBA00001971"/>
    </source>
</evidence>
<dbReference type="GO" id="GO:0020037">
    <property type="term" value="F:heme binding"/>
    <property type="evidence" value="ECO:0007669"/>
    <property type="project" value="InterPro"/>
</dbReference>
<comment type="subcellular location">
    <subcellularLocation>
        <location evidence="3">Endoplasmic reticulum membrane</location>
        <topology evidence="3">Peripheral membrane protein</topology>
    </subcellularLocation>
    <subcellularLocation>
        <location evidence="2">Microsome membrane</location>
        <topology evidence="2">Peripheral membrane protein</topology>
    </subcellularLocation>
</comment>
<organism evidence="15 16">
    <name type="scientific">Oryctes borbonicus</name>
    <dbReference type="NCBI Taxonomy" id="1629725"/>
    <lineage>
        <taxon>Eukaryota</taxon>
        <taxon>Metazoa</taxon>
        <taxon>Ecdysozoa</taxon>
        <taxon>Arthropoda</taxon>
        <taxon>Hexapoda</taxon>
        <taxon>Insecta</taxon>
        <taxon>Pterygota</taxon>
        <taxon>Neoptera</taxon>
        <taxon>Endopterygota</taxon>
        <taxon>Coleoptera</taxon>
        <taxon>Polyphaga</taxon>
        <taxon>Scarabaeiformia</taxon>
        <taxon>Scarabaeidae</taxon>
        <taxon>Dynastinae</taxon>
        <taxon>Oryctes</taxon>
    </lineage>
</organism>
<dbReference type="PROSITE" id="PS00086">
    <property type="entry name" value="CYTOCHROME_P450"/>
    <property type="match status" value="1"/>
</dbReference>
<evidence type="ECO:0000313" key="16">
    <source>
        <dbReference type="Proteomes" id="UP000051574"/>
    </source>
</evidence>
<evidence type="ECO:0000256" key="8">
    <source>
        <dbReference type="ARBA" id="ARBA00022848"/>
    </source>
</evidence>
<dbReference type="InterPro" id="IPR036396">
    <property type="entry name" value="Cyt_P450_sf"/>
</dbReference>
<dbReference type="AlphaFoldDB" id="A0A0T6B7A5"/>
<keyword evidence="14" id="KW-0472">Membrane</keyword>
<dbReference type="PANTHER" id="PTHR24291">
    <property type="entry name" value="CYTOCHROME P450 FAMILY 4"/>
    <property type="match status" value="1"/>
</dbReference>
<dbReference type="GO" id="GO:0005789">
    <property type="term" value="C:endoplasmic reticulum membrane"/>
    <property type="evidence" value="ECO:0007669"/>
    <property type="project" value="UniProtKB-SubCell"/>
</dbReference>
<dbReference type="InterPro" id="IPR001128">
    <property type="entry name" value="Cyt_P450"/>
</dbReference>
<keyword evidence="9 13" id="KW-0560">Oxidoreductase</keyword>
<evidence type="ECO:0000256" key="13">
    <source>
        <dbReference type="RuleBase" id="RU000461"/>
    </source>
</evidence>
<sequence>MLFNMLVLPLVLVVAVWYLAIYLKWKKKVFDIMEKIPGQKWYPFIGTFRDYVTASRADVIYKFIENTKKYAPFYRSWNGNIPEIHVMKPDHIQVLLRNSTHNPKGPFYEYLLPWLGEGVLLSEGAKWFLQRKLLTPTFHFKILEGFTEIFGEKAKRLNSILAAKADGSYFNILPYVHVSTLETIMETSMGVPLRKITDKPLDYIQNVHEITEIAMWRYWQPWISDYIFRFLPVGRRHKNLLDELHAFSKKVVDYRKEHEKNNTLLKPKDIGEKKKRLAFIDLVLDAAENKNLLSDSDLQGLADTFVFAGFETTANTIGWILFMLGNHPQVQEKALQEVRSVLKGKEAPTTITELNELRYVDYVVKETLRLYPVVPFVTRTTTEDVEIDGYQIPAGAQAIVHIYGVHRDPDHYVDPEKFIPERFLPENAKARHPYSYIPFSAGPRNCLGMRFALLELRTIVASIVNKYKITSLHNPEEVKIFAHLIVRSQVGINVKLEKRETGC</sequence>
<evidence type="ECO:0000256" key="12">
    <source>
        <dbReference type="PIRSR" id="PIRSR602401-1"/>
    </source>
</evidence>
<keyword evidence="5 12" id="KW-0349">Heme</keyword>
<dbReference type="CDD" id="cd20628">
    <property type="entry name" value="CYP4"/>
    <property type="match status" value="1"/>
</dbReference>
<evidence type="ECO:0000256" key="9">
    <source>
        <dbReference type="ARBA" id="ARBA00023002"/>
    </source>
</evidence>
<dbReference type="InterPro" id="IPR017972">
    <property type="entry name" value="Cyt_P450_CS"/>
</dbReference>
<evidence type="ECO:0000256" key="6">
    <source>
        <dbReference type="ARBA" id="ARBA00022723"/>
    </source>
</evidence>
<dbReference type="GO" id="GO:0016705">
    <property type="term" value="F:oxidoreductase activity, acting on paired donors, with incorporation or reduction of molecular oxygen"/>
    <property type="evidence" value="ECO:0007669"/>
    <property type="project" value="InterPro"/>
</dbReference>
<feature type="transmembrane region" description="Helical" evidence="14">
    <location>
        <begin position="6"/>
        <end position="25"/>
    </location>
</feature>
<keyword evidence="14" id="KW-0812">Transmembrane</keyword>
<evidence type="ECO:0000256" key="4">
    <source>
        <dbReference type="ARBA" id="ARBA00010617"/>
    </source>
</evidence>
<name>A0A0T6B7A5_9SCAR</name>
<dbReference type="Pfam" id="PF00067">
    <property type="entry name" value="p450"/>
    <property type="match status" value="1"/>
</dbReference>
<dbReference type="SUPFAM" id="SSF48264">
    <property type="entry name" value="Cytochrome P450"/>
    <property type="match status" value="1"/>
</dbReference>
<accession>A0A0T6B7A5</accession>
<comment type="similarity">
    <text evidence="4 13">Belongs to the cytochrome P450 family.</text>
</comment>
<keyword evidence="11 13" id="KW-0503">Monooxygenase</keyword>
<comment type="cofactor">
    <cofactor evidence="1 12">
        <name>heme</name>
        <dbReference type="ChEBI" id="CHEBI:30413"/>
    </cofactor>
</comment>
<comment type="caution">
    <text evidence="15">The sequence shown here is derived from an EMBL/GenBank/DDBJ whole genome shotgun (WGS) entry which is preliminary data.</text>
</comment>
<dbReference type="InterPro" id="IPR050196">
    <property type="entry name" value="Cytochrome_P450_Monoox"/>
</dbReference>
<dbReference type="Gene3D" id="1.10.630.10">
    <property type="entry name" value="Cytochrome P450"/>
    <property type="match status" value="1"/>
</dbReference>
<proteinExistence type="inferred from homology"/>
<evidence type="ECO:0000313" key="15">
    <source>
        <dbReference type="EMBL" id="KRT83099.1"/>
    </source>
</evidence>
<reference evidence="15 16" key="1">
    <citation type="submission" date="2015-09" db="EMBL/GenBank/DDBJ databases">
        <title>Draft genome of the scarab beetle Oryctes borbonicus.</title>
        <authorList>
            <person name="Meyer J.M."/>
            <person name="Markov G.V."/>
            <person name="Baskaran P."/>
            <person name="Herrmann M."/>
            <person name="Sommer R.J."/>
            <person name="Roedelsperger C."/>
        </authorList>
    </citation>
    <scope>NUCLEOTIDE SEQUENCE [LARGE SCALE GENOMIC DNA]</scope>
    <source>
        <strain evidence="15">OB123</strain>
        <tissue evidence="15">Whole animal</tissue>
    </source>
</reference>
<dbReference type="PRINTS" id="PR00463">
    <property type="entry name" value="EP450I"/>
</dbReference>
<evidence type="ECO:0000256" key="11">
    <source>
        <dbReference type="ARBA" id="ARBA00023033"/>
    </source>
</evidence>
<feature type="binding site" description="axial binding residue" evidence="12">
    <location>
        <position position="446"/>
    </location>
    <ligand>
        <name>heme</name>
        <dbReference type="ChEBI" id="CHEBI:30413"/>
    </ligand>
    <ligandPart>
        <name>Fe</name>
        <dbReference type="ChEBI" id="CHEBI:18248"/>
    </ligandPart>
</feature>
<evidence type="ECO:0000256" key="14">
    <source>
        <dbReference type="SAM" id="Phobius"/>
    </source>
</evidence>
<keyword evidence="10 12" id="KW-0408">Iron</keyword>
<evidence type="ECO:0000256" key="5">
    <source>
        <dbReference type="ARBA" id="ARBA00022617"/>
    </source>
</evidence>
<keyword evidence="16" id="KW-1185">Reference proteome</keyword>
<dbReference type="GO" id="GO:0004497">
    <property type="term" value="F:monooxygenase activity"/>
    <property type="evidence" value="ECO:0007669"/>
    <property type="project" value="UniProtKB-KW"/>
</dbReference>
<dbReference type="InterPro" id="IPR002401">
    <property type="entry name" value="Cyt_P450_E_grp-I"/>
</dbReference>
<dbReference type="PANTHER" id="PTHR24291:SF209">
    <property type="entry name" value="CYTOCHROME P450-LIKE PROTEIN"/>
    <property type="match status" value="1"/>
</dbReference>
<keyword evidence="7" id="KW-0256">Endoplasmic reticulum</keyword>
<keyword evidence="8" id="KW-0492">Microsome</keyword>
<gene>
    <name evidence="15" type="ORF">AMK59_4764</name>
</gene>
<protein>
    <submittedName>
        <fullName evidence="15">Cytochrome P450</fullName>
    </submittedName>
</protein>
<evidence type="ECO:0000256" key="2">
    <source>
        <dbReference type="ARBA" id="ARBA00004174"/>
    </source>
</evidence>
<dbReference type="Proteomes" id="UP000051574">
    <property type="component" value="Unassembled WGS sequence"/>
</dbReference>
<evidence type="ECO:0000256" key="7">
    <source>
        <dbReference type="ARBA" id="ARBA00022824"/>
    </source>
</evidence>
<dbReference type="PRINTS" id="PR00385">
    <property type="entry name" value="P450"/>
</dbReference>
<dbReference type="OrthoDB" id="1470350at2759"/>
<dbReference type="FunFam" id="1.10.630.10:FF:000182">
    <property type="entry name" value="Cytochrome P450 3A4"/>
    <property type="match status" value="1"/>
</dbReference>
<dbReference type="EMBL" id="LJIG01009428">
    <property type="protein sequence ID" value="KRT83099.1"/>
    <property type="molecule type" value="Genomic_DNA"/>
</dbReference>
<dbReference type="GO" id="GO:0005506">
    <property type="term" value="F:iron ion binding"/>
    <property type="evidence" value="ECO:0007669"/>
    <property type="project" value="InterPro"/>
</dbReference>
<evidence type="ECO:0000256" key="10">
    <source>
        <dbReference type="ARBA" id="ARBA00023004"/>
    </source>
</evidence>
<keyword evidence="14" id="KW-1133">Transmembrane helix</keyword>
<evidence type="ECO:0000256" key="3">
    <source>
        <dbReference type="ARBA" id="ARBA00004406"/>
    </source>
</evidence>